<dbReference type="Pfam" id="PF09353">
    <property type="entry name" value="DUF1995"/>
    <property type="match status" value="1"/>
</dbReference>
<dbReference type="EMBL" id="HBFR01005515">
    <property type="protein sequence ID" value="CAD8876713.1"/>
    <property type="molecule type" value="Transcribed_RNA"/>
</dbReference>
<sequence length="205" mass="22649">MLLLTSLLAVTVPYSCSALVPSFPSRTKSAAARLSYVTFLPHSGRGTPICRVSDGFFPLFSTPEENDGAAALGESRDMLKKELDVEPPPKSFFQLQQQAYRATKLAMEDGVKLMEVEFPPLPAQTLEADDVSAYDVASANVRLAIDFAMPFTEVRVMMMTSSVARSHRRKFSHDNIRDGVHTLYDTDITSLGRWKTFSDSCCSLP</sequence>
<feature type="signal peptide" evidence="1">
    <location>
        <begin position="1"/>
        <end position="18"/>
    </location>
</feature>
<evidence type="ECO:0000256" key="1">
    <source>
        <dbReference type="SAM" id="SignalP"/>
    </source>
</evidence>
<dbReference type="EMBL" id="HBFR01005516">
    <property type="protein sequence ID" value="CAD8876714.1"/>
    <property type="molecule type" value="Transcribed_RNA"/>
</dbReference>
<feature type="chain" id="PRO_5035585753" description="DUF1995 domain-containing protein" evidence="1">
    <location>
        <begin position="19"/>
        <end position="205"/>
    </location>
</feature>
<evidence type="ECO:0000313" key="3">
    <source>
        <dbReference type="EMBL" id="CAD8876712.1"/>
    </source>
</evidence>
<feature type="domain" description="DUF1995" evidence="2">
    <location>
        <begin position="89"/>
        <end position="162"/>
    </location>
</feature>
<dbReference type="EMBL" id="HBFR01005513">
    <property type="protein sequence ID" value="CAD8876712.1"/>
    <property type="molecule type" value="Transcribed_RNA"/>
</dbReference>
<evidence type="ECO:0000259" key="2">
    <source>
        <dbReference type="Pfam" id="PF09353"/>
    </source>
</evidence>
<proteinExistence type="predicted"/>
<dbReference type="AlphaFoldDB" id="A0A6U5E033"/>
<accession>A0A6U5E033</accession>
<organism evidence="3">
    <name type="scientific">Corethron hystrix</name>
    <dbReference type="NCBI Taxonomy" id="216773"/>
    <lineage>
        <taxon>Eukaryota</taxon>
        <taxon>Sar</taxon>
        <taxon>Stramenopiles</taxon>
        <taxon>Ochrophyta</taxon>
        <taxon>Bacillariophyta</taxon>
        <taxon>Coscinodiscophyceae</taxon>
        <taxon>Corethrophycidae</taxon>
        <taxon>Corethrales</taxon>
        <taxon>Corethraceae</taxon>
        <taxon>Corethron</taxon>
    </lineage>
</organism>
<name>A0A6U5E033_9STRA</name>
<reference evidence="3" key="1">
    <citation type="submission" date="2021-01" db="EMBL/GenBank/DDBJ databases">
        <authorList>
            <person name="Corre E."/>
            <person name="Pelletier E."/>
            <person name="Niang G."/>
            <person name="Scheremetjew M."/>
            <person name="Finn R."/>
            <person name="Kale V."/>
            <person name="Holt S."/>
            <person name="Cochrane G."/>
            <person name="Meng A."/>
            <person name="Brown T."/>
            <person name="Cohen L."/>
        </authorList>
    </citation>
    <scope>NUCLEOTIDE SEQUENCE</scope>
    <source>
        <strain evidence="3">308</strain>
    </source>
</reference>
<keyword evidence="1" id="KW-0732">Signal</keyword>
<evidence type="ECO:0000313" key="5">
    <source>
        <dbReference type="EMBL" id="CAD8876714.1"/>
    </source>
</evidence>
<evidence type="ECO:0000313" key="4">
    <source>
        <dbReference type="EMBL" id="CAD8876713.1"/>
    </source>
</evidence>
<dbReference type="InterPro" id="IPR018962">
    <property type="entry name" value="DUF1995"/>
</dbReference>
<protein>
    <recommendedName>
        <fullName evidence="2">DUF1995 domain-containing protein</fullName>
    </recommendedName>
</protein>
<gene>
    <name evidence="3" type="ORF">CHYS00102_LOCUS3890</name>
    <name evidence="4" type="ORF">CHYS00102_LOCUS3891</name>
    <name evidence="5" type="ORF">CHYS00102_LOCUS3892</name>
</gene>